<evidence type="ECO:0000313" key="1">
    <source>
        <dbReference type="EMBL" id="SDD80405.1"/>
    </source>
</evidence>
<dbReference type="OrthoDB" id="3638028at2"/>
<dbReference type="GO" id="GO:0016301">
    <property type="term" value="F:kinase activity"/>
    <property type="evidence" value="ECO:0007669"/>
    <property type="project" value="UniProtKB-KW"/>
</dbReference>
<dbReference type="Gene3D" id="1.10.510.10">
    <property type="entry name" value="Transferase(Phosphotransferase) domain 1"/>
    <property type="match status" value="1"/>
</dbReference>
<dbReference type="Pfam" id="PF04655">
    <property type="entry name" value="APH_6_hur"/>
    <property type="match status" value="1"/>
</dbReference>
<dbReference type="GO" id="GO:0019748">
    <property type="term" value="P:secondary metabolic process"/>
    <property type="evidence" value="ECO:0007669"/>
    <property type="project" value="InterPro"/>
</dbReference>
<proteinExistence type="predicted"/>
<dbReference type="RefSeq" id="WP_091809848.1">
    <property type="nucleotide sequence ID" value="NZ_CP016353.1"/>
</dbReference>
<dbReference type="STRING" id="530584.SAMN05421630_112217"/>
<sequence>MRNSDLHTPAYQATKARLSSRFGEDVTTPWWEGLAQTLAVLGTRWKLTIGEPVGSGNTSLVLWCTMAGRGSAVLKLTPDAGIASAEATALRQWASSSRVPEVWGSDTGAVLLEAVHSGHPGPDVALSEVAGLIGDLHAAGDPSASTHDLTDRIEFIFGLYRRRYPRARGLAGGKALALRLAARPLRRVLLHGDLHPGNVLADPGRGLIAIDPRPCAGDAAVDAVDWVFLSAASARAWRRRCAELASALGFDEQRLWAWCVAFAPLLAAGTTDPAVRAELLGLTTGENQVVEE</sequence>
<reference evidence="1 2" key="1">
    <citation type="submission" date="2016-10" db="EMBL/GenBank/DDBJ databases">
        <authorList>
            <person name="de Groot N.N."/>
        </authorList>
    </citation>
    <scope>NUCLEOTIDE SEQUENCE [LARGE SCALE GENOMIC DNA]</scope>
    <source>
        <strain evidence="1 2">CGMCC 4.5506</strain>
    </source>
</reference>
<evidence type="ECO:0000313" key="2">
    <source>
        <dbReference type="Proteomes" id="UP000199494"/>
    </source>
</evidence>
<dbReference type="Proteomes" id="UP000199494">
    <property type="component" value="Unassembled WGS sequence"/>
</dbReference>
<dbReference type="GO" id="GO:0016773">
    <property type="term" value="F:phosphotransferase activity, alcohol group as acceptor"/>
    <property type="evidence" value="ECO:0007669"/>
    <property type="project" value="InterPro"/>
</dbReference>
<dbReference type="InterPro" id="IPR011009">
    <property type="entry name" value="Kinase-like_dom_sf"/>
</dbReference>
<keyword evidence="1" id="KW-0808">Transferase</keyword>
<gene>
    <name evidence="1" type="ORF">SAMN05421630_112217</name>
</gene>
<keyword evidence="1" id="KW-0418">Kinase</keyword>
<dbReference type="EMBL" id="FMZE01000012">
    <property type="protein sequence ID" value="SDD80405.1"/>
    <property type="molecule type" value="Genomic_DNA"/>
</dbReference>
<organism evidence="1 2">
    <name type="scientific">Prauserella marina</name>
    <dbReference type="NCBI Taxonomy" id="530584"/>
    <lineage>
        <taxon>Bacteria</taxon>
        <taxon>Bacillati</taxon>
        <taxon>Actinomycetota</taxon>
        <taxon>Actinomycetes</taxon>
        <taxon>Pseudonocardiales</taxon>
        <taxon>Pseudonocardiaceae</taxon>
        <taxon>Prauserella</taxon>
    </lineage>
</organism>
<protein>
    <submittedName>
        <fullName evidence="1">Streptomycin 6-kinase</fullName>
    </submittedName>
</protein>
<name>A0A222VT61_9PSEU</name>
<dbReference type="InterPro" id="IPR006748">
    <property type="entry name" value="NH2Glyco/OHUrea_AB-resist_kin"/>
</dbReference>
<accession>A0A222VT61</accession>
<dbReference type="KEGG" id="pmad:BAY61_21385"/>
<dbReference type="SUPFAM" id="SSF56112">
    <property type="entry name" value="Protein kinase-like (PK-like)"/>
    <property type="match status" value="1"/>
</dbReference>
<dbReference type="AlphaFoldDB" id="A0A222VT61"/>
<keyword evidence="2" id="KW-1185">Reference proteome</keyword>